<dbReference type="eggNOG" id="COG3437">
    <property type="taxonomic scope" value="Bacteria"/>
</dbReference>
<evidence type="ECO:0008006" key="3">
    <source>
        <dbReference type="Google" id="ProtNLM"/>
    </source>
</evidence>
<dbReference type="RefSeq" id="WP_002696841.1">
    <property type="nucleotide sequence ID" value="NZ_AAWS01000012.1"/>
</dbReference>
<protein>
    <recommendedName>
        <fullName evidence="3">Response regulator</fullName>
    </recommendedName>
</protein>
<gene>
    <name evidence="1" type="ORF">M23134_02392</name>
</gene>
<comment type="caution">
    <text evidence="1">The sequence shown here is derived from an EMBL/GenBank/DDBJ whole genome shotgun (WGS) entry which is preliminary data.</text>
</comment>
<reference evidence="1 2" key="1">
    <citation type="submission" date="2007-01" db="EMBL/GenBank/DDBJ databases">
        <authorList>
            <person name="Haygood M."/>
            <person name="Podell S."/>
            <person name="Anderson C."/>
            <person name="Hopkinson B."/>
            <person name="Roe K."/>
            <person name="Barbeau K."/>
            <person name="Gaasterland T."/>
            <person name="Ferriera S."/>
            <person name="Johnson J."/>
            <person name="Kravitz S."/>
            <person name="Beeson K."/>
            <person name="Sutton G."/>
            <person name="Rogers Y.-H."/>
            <person name="Friedman R."/>
            <person name="Frazier M."/>
            <person name="Venter J.C."/>
        </authorList>
    </citation>
    <scope>NUCLEOTIDE SEQUENCE [LARGE SCALE GENOMIC DNA]</scope>
    <source>
        <strain evidence="1 2">ATCC 23134</strain>
    </source>
</reference>
<evidence type="ECO:0000313" key="1">
    <source>
        <dbReference type="EMBL" id="EAY29201.1"/>
    </source>
</evidence>
<dbReference type="AlphaFoldDB" id="A1ZKH5"/>
<evidence type="ECO:0000313" key="2">
    <source>
        <dbReference type="Proteomes" id="UP000004095"/>
    </source>
</evidence>
<sequence length="211" mass="24684">MMYKIAYVDEAPAERRQFQFYMHNESDINVIPIEPVEHIDNLILKIIEAKVDALVVDFDLTDQNPVIDYKGDEVVDKLLKKREGFPVFIFTNFDEDAMDESYDVNIVYDKKLMSDEAFADQIKFKERLKKQVKHYRHKLNVKEQRLLELINKRDSEGLTGVEEDELIDLDDTIQKALDKSLLMPRGIKTSTSDEKLTSLLKKTDEILNKIK</sequence>
<dbReference type="Proteomes" id="UP000004095">
    <property type="component" value="Unassembled WGS sequence"/>
</dbReference>
<dbReference type="EMBL" id="AAWS01000012">
    <property type="protein sequence ID" value="EAY29201.1"/>
    <property type="molecule type" value="Genomic_DNA"/>
</dbReference>
<keyword evidence="2" id="KW-1185">Reference proteome</keyword>
<organism evidence="1 2">
    <name type="scientific">Microscilla marina ATCC 23134</name>
    <dbReference type="NCBI Taxonomy" id="313606"/>
    <lineage>
        <taxon>Bacteria</taxon>
        <taxon>Pseudomonadati</taxon>
        <taxon>Bacteroidota</taxon>
        <taxon>Cytophagia</taxon>
        <taxon>Cytophagales</taxon>
        <taxon>Microscillaceae</taxon>
        <taxon>Microscilla</taxon>
    </lineage>
</organism>
<accession>A1ZKH5</accession>
<proteinExistence type="predicted"/>
<dbReference type="OrthoDB" id="8480007at2"/>
<name>A1ZKH5_MICM2</name>